<feature type="domain" description="SLH" evidence="3">
    <location>
        <begin position="37"/>
        <end position="100"/>
    </location>
</feature>
<proteinExistence type="predicted"/>
<sequence>MKLKNTQTHRNKNRFIGTTTITIAATAVAATYAPTAEAATFKDVPANHYANEAITYMAANKIINGYPDNTYRLNQPVTRAQAAKMIALAIKANPSNAYKLNFTDVTPTHGAYDHIRALTEKGLFANQTKFNPNAPLTRGQMAKLLVLGYNIITDDNDFIRFADVTKSNGAYAHIITIAELNITTTRPGTHFKPNEPVTRAQMAAFLHRTIEFDNKRAIGLITYDKQKKMYVDNQQPSKPTTPKPEEPKPEPPKPEPPVTQPSLAAQTIINVNAERKAAKVSSLQADPALNKIAAAKAEDMAKHGELSHTSPTYGTVPEMLAKFNYKWKAYGENIAAGYISAKGVTDAWLASPGHKENLLSPTFTHMGAGTATDKNGKIYWVNLYSKK</sequence>
<keyword evidence="2" id="KW-0732">Signal</keyword>
<dbReference type="AlphaFoldDB" id="F9DR70"/>
<evidence type="ECO:0000259" key="3">
    <source>
        <dbReference type="PROSITE" id="PS51272"/>
    </source>
</evidence>
<dbReference type="PROSITE" id="PS51272">
    <property type="entry name" value="SLH"/>
    <property type="match status" value="3"/>
</dbReference>
<dbReference type="EMBL" id="AFPZ01000036">
    <property type="protein sequence ID" value="EGQ26613.1"/>
    <property type="molecule type" value="Genomic_DNA"/>
</dbReference>
<dbReference type="STRING" id="759851.SAMN04244570_1398"/>
<comment type="caution">
    <text evidence="4">The sequence shown here is derived from an EMBL/GenBank/DDBJ whole genome shotgun (WGS) entry which is preliminary data.</text>
</comment>
<dbReference type="SUPFAM" id="SSF55797">
    <property type="entry name" value="PR-1-like"/>
    <property type="match status" value="1"/>
</dbReference>
<dbReference type="InterPro" id="IPR001119">
    <property type="entry name" value="SLH_dom"/>
</dbReference>
<dbReference type="OrthoDB" id="9783944at2"/>
<dbReference type="eggNOG" id="COG2340">
    <property type="taxonomic scope" value="Bacteria"/>
</dbReference>
<feature type="compositionally biased region" description="Basic and acidic residues" evidence="1">
    <location>
        <begin position="243"/>
        <end position="253"/>
    </location>
</feature>
<evidence type="ECO:0000256" key="2">
    <source>
        <dbReference type="SAM" id="SignalP"/>
    </source>
</evidence>
<dbReference type="HOGENOM" id="CLU_794194_0_0_9"/>
<dbReference type="InterPro" id="IPR035940">
    <property type="entry name" value="CAP_sf"/>
</dbReference>
<dbReference type="Gene3D" id="3.40.33.10">
    <property type="entry name" value="CAP"/>
    <property type="match status" value="1"/>
</dbReference>
<feature type="domain" description="SLH" evidence="3">
    <location>
        <begin position="157"/>
        <end position="220"/>
    </location>
</feature>
<dbReference type="CDD" id="cd05379">
    <property type="entry name" value="CAP_bacterial"/>
    <property type="match status" value="1"/>
</dbReference>
<dbReference type="Pfam" id="PF00188">
    <property type="entry name" value="CAP"/>
    <property type="match status" value="1"/>
</dbReference>
<organism evidence="4 5">
    <name type="scientific">Sporosarcina newyorkensis 2681</name>
    <dbReference type="NCBI Taxonomy" id="1027292"/>
    <lineage>
        <taxon>Bacteria</taxon>
        <taxon>Bacillati</taxon>
        <taxon>Bacillota</taxon>
        <taxon>Bacilli</taxon>
        <taxon>Bacillales</taxon>
        <taxon>Caryophanaceae</taxon>
        <taxon>Sporosarcina</taxon>
    </lineage>
</organism>
<dbReference type="Proteomes" id="UP000005316">
    <property type="component" value="Unassembled WGS sequence"/>
</dbReference>
<feature type="signal peptide" evidence="2">
    <location>
        <begin position="1"/>
        <end position="38"/>
    </location>
</feature>
<reference evidence="4 5" key="1">
    <citation type="submission" date="2011-04" db="EMBL/GenBank/DDBJ databases">
        <authorList>
            <person name="Muzny D."/>
            <person name="Qin X."/>
            <person name="Deng J."/>
            <person name="Jiang H."/>
            <person name="Liu Y."/>
            <person name="Qu J."/>
            <person name="Song X.-Z."/>
            <person name="Zhang L."/>
            <person name="Thornton R."/>
            <person name="Coyle M."/>
            <person name="Francisco L."/>
            <person name="Jackson L."/>
            <person name="Javaid M."/>
            <person name="Korchina V."/>
            <person name="Kovar C."/>
            <person name="Mata R."/>
            <person name="Mathew T."/>
            <person name="Ngo R."/>
            <person name="Nguyen L."/>
            <person name="Nguyen N."/>
            <person name="Okwuonu G."/>
            <person name="Ongeri F."/>
            <person name="Pham C."/>
            <person name="Simmons D."/>
            <person name="Wilczek-Boney K."/>
            <person name="Hale W."/>
            <person name="Jakkamsetti A."/>
            <person name="Pham P."/>
            <person name="Ruth R."/>
            <person name="San Lucas F."/>
            <person name="Warren J."/>
            <person name="Zhang J."/>
            <person name="Zhao Z."/>
            <person name="Zhou C."/>
            <person name="Zhu D."/>
            <person name="Lee S."/>
            <person name="Bess C."/>
            <person name="Blankenburg K."/>
            <person name="Forbes L."/>
            <person name="Fu Q."/>
            <person name="Gubbala S."/>
            <person name="Hirani K."/>
            <person name="Jayaseelan J.C."/>
            <person name="Lara F."/>
            <person name="Munidasa M."/>
            <person name="Palculict T."/>
            <person name="Patil S."/>
            <person name="Pu L.-L."/>
            <person name="Saada N."/>
            <person name="Tang L."/>
            <person name="Weissenberger G."/>
            <person name="Zhu Y."/>
            <person name="Hemphill L."/>
            <person name="Shang Y."/>
            <person name="Youmans B."/>
            <person name="Ayvaz T."/>
            <person name="Ross M."/>
            <person name="Santibanez J."/>
            <person name="Aqrawi P."/>
            <person name="Gross S."/>
            <person name="Joshi V."/>
            <person name="Fowler G."/>
            <person name="Nazareth L."/>
            <person name="Reid J."/>
            <person name="Worley K."/>
            <person name="Petrosino J."/>
            <person name="Highlander S."/>
            <person name="Gibbs R."/>
        </authorList>
    </citation>
    <scope>NUCLEOTIDE SEQUENCE [LARGE SCALE GENOMIC DNA]</scope>
    <source>
        <strain evidence="4 5">2681</strain>
    </source>
</reference>
<name>F9DR70_9BACL</name>
<feature type="region of interest" description="Disordered" evidence="1">
    <location>
        <begin position="229"/>
        <end position="260"/>
    </location>
</feature>
<evidence type="ECO:0000256" key="1">
    <source>
        <dbReference type="SAM" id="MobiDB-lite"/>
    </source>
</evidence>
<evidence type="ECO:0000313" key="4">
    <source>
        <dbReference type="EMBL" id="EGQ26613.1"/>
    </source>
</evidence>
<evidence type="ECO:0000313" key="5">
    <source>
        <dbReference type="Proteomes" id="UP000005316"/>
    </source>
</evidence>
<accession>F9DR70</accession>
<gene>
    <name evidence="4" type="ORF">HMPREF9372_1300</name>
</gene>
<protein>
    <submittedName>
        <fullName evidence="4">S-layer associated protein</fullName>
    </submittedName>
</protein>
<feature type="domain" description="SLH" evidence="3">
    <location>
        <begin position="101"/>
        <end position="156"/>
    </location>
</feature>
<dbReference type="RefSeq" id="WP_009766167.1">
    <property type="nucleotide sequence ID" value="NZ_GL982997.1"/>
</dbReference>
<dbReference type="Pfam" id="PF00395">
    <property type="entry name" value="SLH"/>
    <property type="match status" value="3"/>
</dbReference>
<dbReference type="InterPro" id="IPR014044">
    <property type="entry name" value="CAP_dom"/>
</dbReference>
<dbReference type="PANTHER" id="PTHR31157:SF1">
    <property type="entry name" value="SCP DOMAIN-CONTAINING PROTEIN"/>
    <property type="match status" value="1"/>
</dbReference>
<feature type="chain" id="PRO_5003382012" evidence="2">
    <location>
        <begin position="39"/>
        <end position="387"/>
    </location>
</feature>
<dbReference type="PANTHER" id="PTHR31157">
    <property type="entry name" value="SCP DOMAIN-CONTAINING PROTEIN"/>
    <property type="match status" value="1"/>
</dbReference>